<evidence type="ECO:0000256" key="1">
    <source>
        <dbReference type="SAM" id="MobiDB-lite"/>
    </source>
</evidence>
<dbReference type="EMBL" id="BAAATA010000021">
    <property type="protein sequence ID" value="GAA2495952.1"/>
    <property type="molecule type" value="Genomic_DNA"/>
</dbReference>
<dbReference type="InterPro" id="IPR021888">
    <property type="entry name" value="DUF3499"/>
</dbReference>
<comment type="caution">
    <text evidence="2">The sequence shown here is derived from an EMBL/GenBank/DDBJ whole genome shotgun (WGS) entry which is preliminary data.</text>
</comment>
<feature type="region of interest" description="Disordered" evidence="1">
    <location>
        <begin position="1"/>
        <end position="63"/>
    </location>
</feature>
<accession>A0ABP5ZIW2</accession>
<dbReference type="Pfam" id="PF12005">
    <property type="entry name" value="DUF3499"/>
    <property type="match status" value="1"/>
</dbReference>
<evidence type="ECO:0000313" key="2">
    <source>
        <dbReference type="EMBL" id="GAA2495952.1"/>
    </source>
</evidence>
<evidence type="ECO:0008006" key="4">
    <source>
        <dbReference type="Google" id="ProtNLM"/>
    </source>
</evidence>
<sequence>MSITSEGKPWNGRRGAPRTLSAGVPRPAPPPEAPTGRRNAPFAATRGHQEGESRRGPLKSAVPSNIVSPVRRCSRTACGRPAVATLTYVYADSTAVLGPLATYAEPHCYDLCSEHSERLTAPRGWEVVRLAVDPGPARPSGDDLEALANAVREAARPPRRPAANDTPTPGSRSTDPMEVARRGHLRVLRSPDS</sequence>
<keyword evidence="3" id="KW-1185">Reference proteome</keyword>
<organism evidence="2 3">
    <name type="scientific">Streptomyces thermolineatus</name>
    <dbReference type="NCBI Taxonomy" id="44033"/>
    <lineage>
        <taxon>Bacteria</taxon>
        <taxon>Bacillati</taxon>
        <taxon>Actinomycetota</taxon>
        <taxon>Actinomycetes</taxon>
        <taxon>Kitasatosporales</taxon>
        <taxon>Streptomycetaceae</taxon>
        <taxon>Streptomyces</taxon>
    </lineage>
</organism>
<reference evidence="3" key="1">
    <citation type="journal article" date="2019" name="Int. J. Syst. Evol. Microbiol.">
        <title>The Global Catalogue of Microorganisms (GCM) 10K type strain sequencing project: providing services to taxonomists for standard genome sequencing and annotation.</title>
        <authorList>
            <consortium name="The Broad Institute Genomics Platform"/>
            <consortium name="The Broad Institute Genome Sequencing Center for Infectious Disease"/>
            <person name="Wu L."/>
            <person name="Ma J."/>
        </authorList>
    </citation>
    <scope>NUCLEOTIDE SEQUENCE [LARGE SCALE GENOMIC DNA]</scope>
    <source>
        <strain evidence="3">JCM 6307</strain>
    </source>
</reference>
<dbReference type="Proteomes" id="UP001501358">
    <property type="component" value="Unassembled WGS sequence"/>
</dbReference>
<name>A0ABP5ZIW2_9ACTN</name>
<gene>
    <name evidence="2" type="ORF">GCM10010406_35270</name>
</gene>
<evidence type="ECO:0000313" key="3">
    <source>
        <dbReference type="Proteomes" id="UP001501358"/>
    </source>
</evidence>
<protein>
    <recommendedName>
        <fullName evidence="4">DUF3499 domain-containing protein</fullName>
    </recommendedName>
</protein>
<feature type="region of interest" description="Disordered" evidence="1">
    <location>
        <begin position="135"/>
        <end position="193"/>
    </location>
</feature>
<proteinExistence type="predicted"/>